<dbReference type="Proteomes" id="UP001218629">
    <property type="component" value="Chromosome"/>
</dbReference>
<evidence type="ECO:0000313" key="4">
    <source>
        <dbReference type="Proteomes" id="UP001218629"/>
    </source>
</evidence>
<evidence type="ECO:0000259" key="2">
    <source>
        <dbReference type="Pfam" id="PF19493"/>
    </source>
</evidence>
<feature type="domain" description="Trypsin-co-occurring" evidence="2">
    <location>
        <begin position="8"/>
        <end position="125"/>
    </location>
</feature>
<feature type="region of interest" description="Disordered" evidence="1">
    <location>
        <begin position="20"/>
        <end position="41"/>
    </location>
</feature>
<keyword evidence="4" id="KW-1185">Reference proteome</keyword>
<dbReference type="NCBIfam" id="NF041216">
    <property type="entry name" value="CU044_2847_fam"/>
    <property type="match status" value="1"/>
</dbReference>
<organism evidence="3 4">
    <name type="scientific">Streptomyces yunnanensis</name>
    <dbReference type="NCBI Taxonomy" id="156453"/>
    <lineage>
        <taxon>Bacteria</taxon>
        <taxon>Bacillati</taxon>
        <taxon>Actinomycetota</taxon>
        <taxon>Actinomycetes</taxon>
        <taxon>Kitasatosporales</taxon>
        <taxon>Streptomycetaceae</taxon>
        <taxon>Streptomyces</taxon>
    </lineage>
</organism>
<feature type="compositionally biased region" description="Low complexity" evidence="1">
    <location>
        <begin position="24"/>
        <end position="41"/>
    </location>
</feature>
<dbReference type="EMBL" id="CP095749">
    <property type="protein sequence ID" value="WEB38674.1"/>
    <property type="molecule type" value="Genomic_DNA"/>
</dbReference>
<protein>
    <recommendedName>
        <fullName evidence="2">Trypsin-co-occurring domain-containing protein</fullName>
    </recommendedName>
</protein>
<evidence type="ECO:0000256" key="1">
    <source>
        <dbReference type="SAM" id="MobiDB-lite"/>
    </source>
</evidence>
<proteinExistence type="predicted"/>
<dbReference type="RefSeq" id="WP_275306432.1">
    <property type="nucleotide sequence ID" value="NZ_CP095749.1"/>
</dbReference>
<gene>
    <name evidence="3" type="ORF">MOV08_04760</name>
</gene>
<accession>A0ABY8A1V9</accession>
<sequence>MPNHAELTLADGTSIRLELAPAHGAPWPADSPDGDPAADLPDGIEELVPRARGGERAAATAVAALRTTLRPLGPLLQEIHDAVASAEQPPDQMSVQFGVQIGQDLKLGIVGANGRASLTITATWRPQQGE</sequence>
<dbReference type="Pfam" id="PF19493">
    <property type="entry name" value="Trypco1"/>
    <property type="match status" value="1"/>
</dbReference>
<name>A0ABY8A1V9_9ACTN</name>
<dbReference type="InterPro" id="IPR045794">
    <property type="entry name" value="Trypco1"/>
</dbReference>
<reference evidence="3 4" key="1">
    <citation type="submission" date="2022-03" db="EMBL/GenBank/DDBJ databases">
        <title>Streptomyces yunnanensis P86,complete genome.</title>
        <authorList>
            <person name="Chen S."/>
            <person name="Zhang Q."/>
        </authorList>
    </citation>
    <scope>NUCLEOTIDE SEQUENCE [LARGE SCALE GENOMIC DNA]</scope>
    <source>
        <strain evidence="3 4">P86</strain>
    </source>
</reference>
<evidence type="ECO:0000313" key="3">
    <source>
        <dbReference type="EMBL" id="WEB38674.1"/>
    </source>
</evidence>